<proteinExistence type="predicted"/>
<protein>
    <submittedName>
        <fullName evidence="4">EF-hand domain-containing protein</fullName>
    </submittedName>
</protein>
<feature type="signal peptide" evidence="2">
    <location>
        <begin position="1"/>
        <end position="23"/>
    </location>
</feature>
<dbReference type="PROSITE" id="PS00018">
    <property type="entry name" value="EF_HAND_1"/>
    <property type="match status" value="1"/>
</dbReference>
<keyword evidence="5" id="KW-1185">Reference proteome</keyword>
<dbReference type="Gene3D" id="1.10.238.10">
    <property type="entry name" value="EF-hand"/>
    <property type="match status" value="1"/>
</dbReference>
<dbReference type="EMBL" id="JABBFX010000001">
    <property type="protein sequence ID" value="NML42452.1"/>
    <property type="molecule type" value="Genomic_DNA"/>
</dbReference>
<dbReference type="AlphaFoldDB" id="A0A848GYT4"/>
<dbReference type="Pfam" id="PF13202">
    <property type="entry name" value="EF-hand_5"/>
    <property type="match status" value="2"/>
</dbReference>
<feature type="compositionally biased region" description="Polar residues" evidence="1">
    <location>
        <begin position="77"/>
        <end position="89"/>
    </location>
</feature>
<sequence>MPHAFRIVPVLALALLSAAAAQAQTRSVQGSTSSRPAANTVAAQATPNPAGLRSSFPAGLTAGSGAGTSTDRVAASANPNGNVGTSVPSTNNVAGGFSTGGAIGTTGGVDTGVASPATNVLGAGGAAGPSQYLGSGAGGVNAVDAARAFLEADGNHDGELSRSEFRRLPNPTMSFEQMDRNFDGVISRFEYDDSLQ</sequence>
<dbReference type="InterPro" id="IPR002048">
    <property type="entry name" value="EF_hand_dom"/>
</dbReference>
<dbReference type="InterPro" id="IPR011992">
    <property type="entry name" value="EF-hand-dom_pair"/>
</dbReference>
<keyword evidence="2" id="KW-0732">Signal</keyword>
<accession>A0A848GYT4</accession>
<evidence type="ECO:0000259" key="3">
    <source>
        <dbReference type="PROSITE" id="PS50222"/>
    </source>
</evidence>
<name>A0A848GYT4_9BURK</name>
<dbReference type="Proteomes" id="UP000541185">
    <property type="component" value="Unassembled WGS sequence"/>
</dbReference>
<feature type="domain" description="EF-hand" evidence="3">
    <location>
        <begin position="140"/>
        <end position="175"/>
    </location>
</feature>
<evidence type="ECO:0000313" key="5">
    <source>
        <dbReference type="Proteomes" id="UP000541185"/>
    </source>
</evidence>
<feature type="chain" id="PRO_5032283479" evidence="2">
    <location>
        <begin position="24"/>
        <end position="196"/>
    </location>
</feature>
<dbReference type="GO" id="GO:0005509">
    <property type="term" value="F:calcium ion binding"/>
    <property type="evidence" value="ECO:0007669"/>
    <property type="project" value="InterPro"/>
</dbReference>
<organism evidence="4 5">
    <name type="scientific">Ramlibacter agri</name>
    <dbReference type="NCBI Taxonomy" id="2728837"/>
    <lineage>
        <taxon>Bacteria</taxon>
        <taxon>Pseudomonadati</taxon>
        <taxon>Pseudomonadota</taxon>
        <taxon>Betaproteobacteria</taxon>
        <taxon>Burkholderiales</taxon>
        <taxon>Comamonadaceae</taxon>
        <taxon>Ramlibacter</taxon>
    </lineage>
</organism>
<dbReference type="SUPFAM" id="SSF47473">
    <property type="entry name" value="EF-hand"/>
    <property type="match status" value="1"/>
</dbReference>
<feature type="compositionally biased region" description="Polar residues" evidence="1">
    <location>
        <begin position="26"/>
        <end position="47"/>
    </location>
</feature>
<evidence type="ECO:0000313" key="4">
    <source>
        <dbReference type="EMBL" id="NML42452.1"/>
    </source>
</evidence>
<comment type="caution">
    <text evidence="4">The sequence shown here is derived from an EMBL/GenBank/DDBJ whole genome shotgun (WGS) entry which is preliminary data.</text>
</comment>
<feature type="region of interest" description="Disordered" evidence="1">
    <location>
        <begin position="26"/>
        <end position="89"/>
    </location>
</feature>
<gene>
    <name evidence="4" type="ORF">HHL11_01740</name>
</gene>
<evidence type="ECO:0000256" key="1">
    <source>
        <dbReference type="SAM" id="MobiDB-lite"/>
    </source>
</evidence>
<dbReference type="InterPro" id="IPR018247">
    <property type="entry name" value="EF_Hand_1_Ca_BS"/>
</dbReference>
<reference evidence="4 5" key="1">
    <citation type="submission" date="2020-04" db="EMBL/GenBank/DDBJ databases">
        <title>Ramlibacter sp. G-1-2-2 isolated from soil.</title>
        <authorList>
            <person name="Dahal R.H."/>
        </authorList>
    </citation>
    <scope>NUCLEOTIDE SEQUENCE [LARGE SCALE GENOMIC DNA]</scope>
    <source>
        <strain evidence="4 5">G-1-2-2</strain>
    </source>
</reference>
<feature type="compositionally biased region" description="Low complexity" evidence="1">
    <location>
        <begin position="58"/>
        <end position="70"/>
    </location>
</feature>
<dbReference type="PROSITE" id="PS50222">
    <property type="entry name" value="EF_HAND_2"/>
    <property type="match status" value="1"/>
</dbReference>
<evidence type="ECO:0000256" key="2">
    <source>
        <dbReference type="SAM" id="SignalP"/>
    </source>
</evidence>
<dbReference type="RefSeq" id="WP_169416661.1">
    <property type="nucleotide sequence ID" value="NZ_JABBFX010000001.1"/>
</dbReference>